<keyword evidence="3 6" id="KW-0238">DNA-binding</keyword>
<dbReference type="InterPro" id="IPR005158">
    <property type="entry name" value="BTAD"/>
</dbReference>
<feature type="domain" description="OmpR/PhoB-type" evidence="7">
    <location>
        <begin position="1"/>
        <end position="90"/>
    </location>
</feature>
<dbReference type="InterPro" id="IPR011990">
    <property type="entry name" value="TPR-like_helical_dom_sf"/>
</dbReference>
<gene>
    <name evidence="8" type="ORF">IW245_001114</name>
</gene>
<feature type="repeat" description="TPR" evidence="5">
    <location>
        <begin position="868"/>
        <end position="901"/>
    </location>
</feature>
<dbReference type="InterPro" id="IPR019734">
    <property type="entry name" value="TPR_rpt"/>
</dbReference>
<dbReference type="InterPro" id="IPR001867">
    <property type="entry name" value="OmpR/PhoB-type_DNA-bd"/>
</dbReference>
<keyword evidence="4" id="KW-0804">Transcription</keyword>
<dbReference type="PANTHER" id="PTHR35807">
    <property type="entry name" value="TRANSCRIPTIONAL REGULATOR REDD-RELATED"/>
    <property type="match status" value="1"/>
</dbReference>
<keyword evidence="9" id="KW-1185">Reference proteome</keyword>
<evidence type="ECO:0000313" key="8">
    <source>
        <dbReference type="EMBL" id="MBG6134920.1"/>
    </source>
</evidence>
<dbReference type="Pfam" id="PF00486">
    <property type="entry name" value="Trans_reg_C"/>
    <property type="match status" value="1"/>
</dbReference>
<organism evidence="8 9">
    <name type="scientific">Longispora fulva</name>
    <dbReference type="NCBI Taxonomy" id="619741"/>
    <lineage>
        <taxon>Bacteria</taxon>
        <taxon>Bacillati</taxon>
        <taxon>Actinomycetota</taxon>
        <taxon>Actinomycetes</taxon>
        <taxon>Micromonosporales</taxon>
        <taxon>Micromonosporaceae</taxon>
        <taxon>Longispora</taxon>
    </lineage>
</organism>
<dbReference type="PROSITE" id="PS51755">
    <property type="entry name" value="OMPR_PHOB"/>
    <property type="match status" value="1"/>
</dbReference>
<sequence>MEFRILGPLEIRADDGTVRRPARRRQRLLLAILLTRPNQPVSAARLVDELWAGDPPDSATANLQSYVSDLRRLLGRDRLPHRNGGYLLRVDDAELDTHTFTALHARGREALDRGGHAEAAAHLTAALDLWRGDVLEDLPDLAWPEAGRWADLRQVAAEDAMAAQLGLGRHDEAAAELRILTRRHPQRERLWNLLMLALYRSGRQTEALAAYREFYRLITAEFGVEPGADLRRLHARILATDPDLDVPAPPGAPRPRQLPASASAFTGRDEHLATLDALPRDVTVAAIVGGGGVGKTTLSVYWAQRAADRFPDGQLHVDLRGHAPPPARPLRPAEALAGFLRALGVPAERVPTDLDEAASLYRSLLAGRRVLVLLDNAASAEQVRPLLPGGADGLTLVTSRDRLSGLVAVDGAHRLTLGALTPAEARALLARVLGADRLAAEPAETDALVRLCGALPLALRVAAAVLADHPERTLAGYVAELSGGRLDALEISGDGQAAARATFDLSYARLGPDARRLFRLIGLAPGTDISVASAAAVAGVGVGEAGRLLDQLAAAHLMSVGGERFGCHDLLRLYAVERAEGEDSPAERAAALDRLTRHYLGTADAAARLLYPNKVRLPYEPAAGVPAWPPGSAPADREEAGAWLEAELANLVAMVTDAADRGAHADAALLADALRGWFSTRPHPLDWFTVADAGLAAANSTGDLRAQASAHLSLAAAHSCVGRRDESEHHLSAAVELADKADWPDLAATALTSLGASHALRGAWPAAIDLYQRALALHESVGRLSGQAASLTELGLAHMELGRPELAVEYQRRAVDLFHRAGLRPGVAHARNRLGMTCHALGRLSAAVEHLTAALDLAREIGDRTAEWAVLDSAAMAYLDLGDTDRATEYARAALELTPHVPQQGIAAYVHNTVAAVALRCRRLDEAADGYATALRLARQNGHRPAEGAALVGQSSVHLARGHAEQAREDARRALVLVTGEEGGELAARAGVALAAALVRLGRHAEAVGHAGRAAEAHRAAGYRLGHARALVVLGHARAGADGAEAAAECWREAYAILAGAGATPEAAALSEYPGIGPSAS</sequence>
<dbReference type="GO" id="GO:0003677">
    <property type="term" value="F:DNA binding"/>
    <property type="evidence" value="ECO:0007669"/>
    <property type="project" value="UniProtKB-UniRule"/>
</dbReference>
<evidence type="ECO:0000313" key="9">
    <source>
        <dbReference type="Proteomes" id="UP000622552"/>
    </source>
</evidence>
<dbReference type="EMBL" id="JADOUF010000001">
    <property type="protein sequence ID" value="MBG6134920.1"/>
    <property type="molecule type" value="Genomic_DNA"/>
</dbReference>
<reference evidence="8" key="1">
    <citation type="submission" date="2020-11" db="EMBL/GenBank/DDBJ databases">
        <title>Sequencing the genomes of 1000 actinobacteria strains.</title>
        <authorList>
            <person name="Klenk H.-P."/>
        </authorList>
    </citation>
    <scope>NUCLEOTIDE SEQUENCE</scope>
    <source>
        <strain evidence="8">DSM 45356</strain>
    </source>
</reference>
<dbReference type="SUPFAM" id="SSF52540">
    <property type="entry name" value="P-loop containing nucleoside triphosphate hydrolases"/>
    <property type="match status" value="1"/>
</dbReference>
<name>A0A8J7G8J0_9ACTN</name>
<dbReference type="PANTHER" id="PTHR35807:SF1">
    <property type="entry name" value="TRANSCRIPTIONAL REGULATOR REDD"/>
    <property type="match status" value="1"/>
</dbReference>
<keyword evidence="5" id="KW-0802">TPR repeat</keyword>
<dbReference type="PRINTS" id="PR00364">
    <property type="entry name" value="DISEASERSIST"/>
</dbReference>
<dbReference type="InterPro" id="IPR051677">
    <property type="entry name" value="AfsR-DnrI-RedD_regulator"/>
</dbReference>
<dbReference type="Pfam" id="PF13424">
    <property type="entry name" value="TPR_12"/>
    <property type="match status" value="2"/>
</dbReference>
<evidence type="ECO:0000259" key="7">
    <source>
        <dbReference type="PROSITE" id="PS51755"/>
    </source>
</evidence>
<evidence type="ECO:0000256" key="1">
    <source>
        <dbReference type="ARBA" id="ARBA00005820"/>
    </source>
</evidence>
<dbReference type="SMART" id="SM01043">
    <property type="entry name" value="BTAD"/>
    <property type="match status" value="1"/>
</dbReference>
<comment type="caution">
    <text evidence="8">The sequence shown here is derived from an EMBL/GenBank/DDBJ whole genome shotgun (WGS) entry which is preliminary data.</text>
</comment>
<evidence type="ECO:0000256" key="3">
    <source>
        <dbReference type="ARBA" id="ARBA00023125"/>
    </source>
</evidence>
<dbReference type="SUPFAM" id="SSF46894">
    <property type="entry name" value="C-terminal effector domain of the bipartite response regulators"/>
    <property type="match status" value="1"/>
</dbReference>
<feature type="repeat" description="TPR" evidence="5">
    <location>
        <begin position="748"/>
        <end position="781"/>
    </location>
</feature>
<evidence type="ECO:0000256" key="2">
    <source>
        <dbReference type="ARBA" id="ARBA00023015"/>
    </source>
</evidence>
<dbReference type="AlphaFoldDB" id="A0A8J7G8J0"/>
<dbReference type="Pfam" id="PF13181">
    <property type="entry name" value="TPR_8"/>
    <property type="match status" value="1"/>
</dbReference>
<dbReference type="GO" id="GO:0006355">
    <property type="term" value="P:regulation of DNA-templated transcription"/>
    <property type="evidence" value="ECO:0007669"/>
    <property type="project" value="InterPro"/>
</dbReference>
<proteinExistence type="inferred from homology"/>
<dbReference type="InterPro" id="IPR036388">
    <property type="entry name" value="WH-like_DNA-bd_sf"/>
</dbReference>
<keyword evidence="2" id="KW-0805">Transcription regulation</keyword>
<dbReference type="Proteomes" id="UP000622552">
    <property type="component" value="Unassembled WGS sequence"/>
</dbReference>
<dbReference type="Pfam" id="PF03704">
    <property type="entry name" value="BTAD"/>
    <property type="match status" value="1"/>
</dbReference>
<dbReference type="PROSITE" id="PS50005">
    <property type="entry name" value="TPR"/>
    <property type="match status" value="2"/>
</dbReference>
<dbReference type="SMART" id="SM00862">
    <property type="entry name" value="Trans_reg_C"/>
    <property type="match status" value="1"/>
</dbReference>
<evidence type="ECO:0000256" key="5">
    <source>
        <dbReference type="PROSITE-ProRule" id="PRU00339"/>
    </source>
</evidence>
<protein>
    <submittedName>
        <fullName evidence="8">DNA-binding SARP family transcriptional activator/Mrp family chromosome partitioning ATPase</fullName>
    </submittedName>
</protein>
<evidence type="ECO:0000256" key="4">
    <source>
        <dbReference type="ARBA" id="ARBA00023163"/>
    </source>
</evidence>
<dbReference type="InterPro" id="IPR016032">
    <property type="entry name" value="Sig_transdc_resp-reg_C-effctor"/>
</dbReference>
<dbReference type="InterPro" id="IPR027417">
    <property type="entry name" value="P-loop_NTPase"/>
</dbReference>
<dbReference type="SUPFAM" id="SSF48452">
    <property type="entry name" value="TPR-like"/>
    <property type="match status" value="3"/>
</dbReference>
<feature type="DNA-binding region" description="OmpR/PhoB-type" evidence="6">
    <location>
        <begin position="1"/>
        <end position="90"/>
    </location>
</feature>
<comment type="similarity">
    <text evidence="1">Belongs to the AfsR/DnrI/RedD regulatory family.</text>
</comment>
<dbReference type="Gene3D" id="3.40.50.300">
    <property type="entry name" value="P-loop containing nucleotide triphosphate hydrolases"/>
    <property type="match status" value="1"/>
</dbReference>
<dbReference type="Gene3D" id="1.25.40.10">
    <property type="entry name" value="Tetratricopeptide repeat domain"/>
    <property type="match status" value="3"/>
</dbReference>
<accession>A0A8J7G8J0</accession>
<dbReference type="SMART" id="SM00028">
    <property type="entry name" value="TPR"/>
    <property type="match status" value="7"/>
</dbReference>
<evidence type="ECO:0000256" key="6">
    <source>
        <dbReference type="PROSITE-ProRule" id="PRU01091"/>
    </source>
</evidence>
<dbReference type="GO" id="GO:0000160">
    <property type="term" value="P:phosphorelay signal transduction system"/>
    <property type="evidence" value="ECO:0007669"/>
    <property type="project" value="InterPro"/>
</dbReference>
<dbReference type="Gene3D" id="1.10.10.10">
    <property type="entry name" value="Winged helix-like DNA-binding domain superfamily/Winged helix DNA-binding domain"/>
    <property type="match status" value="1"/>
</dbReference>
<dbReference type="RefSeq" id="WP_197002099.1">
    <property type="nucleotide sequence ID" value="NZ_BONS01000004.1"/>
</dbReference>
<dbReference type="CDD" id="cd15831">
    <property type="entry name" value="BTAD"/>
    <property type="match status" value="1"/>
</dbReference>